<proteinExistence type="inferred from homology"/>
<dbReference type="Gene3D" id="3.50.50.60">
    <property type="entry name" value="FAD/NAD(P)-binding domain"/>
    <property type="match status" value="2"/>
</dbReference>
<dbReference type="RefSeq" id="WP_145207502.1">
    <property type="nucleotide sequence ID" value="NZ_CP036432.1"/>
</dbReference>
<evidence type="ECO:0000313" key="9">
    <source>
        <dbReference type="Proteomes" id="UP000318081"/>
    </source>
</evidence>
<name>A0ABX5XID4_9BACT</name>
<dbReference type="InterPro" id="IPR007867">
    <property type="entry name" value="GMC_OxRtase_C"/>
</dbReference>
<gene>
    <name evidence="8" type="primary">neoG</name>
    <name evidence="8" type="ORF">TBK1r_06730</name>
</gene>
<dbReference type="Pfam" id="PF00732">
    <property type="entry name" value="GMC_oxred_N"/>
    <property type="match status" value="1"/>
</dbReference>
<organism evidence="8 9">
    <name type="scientific">Stieleria magnilauensis</name>
    <dbReference type="NCBI Taxonomy" id="2527963"/>
    <lineage>
        <taxon>Bacteria</taxon>
        <taxon>Pseudomonadati</taxon>
        <taxon>Planctomycetota</taxon>
        <taxon>Planctomycetia</taxon>
        <taxon>Pirellulales</taxon>
        <taxon>Pirellulaceae</taxon>
        <taxon>Stieleria</taxon>
    </lineage>
</organism>
<dbReference type="PANTHER" id="PTHR42784:SF1">
    <property type="entry name" value="PYRANOSE 2-OXIDASE"/>
    <property type="match status" value="1"/>
</dbReference>
<protein>
    <submittedName>
        <fullName evidence="8">Paromamine 6'-oxidase</fullName>
        <ecNumber evidence="8">1.1.3.43</ecNumber>
    </submittedName>
</protein>
<feature type="domain" description="Glucose-methanol-choline oxidoreductase N-terminal" evidence="6">
    <location>
        <begin position="347"/>
        <end position="424"/>
    </location>
</feature>
<keyword evidence="9" id="KW-1185">Reference proteome</keyword>
<evidence type="ECO:0000256" key="4">
    <source>
        <dbReference type="ARBA" id="ARBA00022827"/>
    </source>
</evidence>
<evidence type="ECO:0000256" key="2">
    <source>
        <dbReference type="ARBA" id="ARBA00010790"/>
    </source>
</evidence>
<evidence type="ECO:0000256" key="1">
    <source>
        <dbReference type="ARBA" id="ARBA00001974"/>
    </source>
</evidence>
<dbReference type="SUPFAM" id="SSF51905">
    <property type="entry name" value="FAD/NAD(P)-binding domain"/>
    <property type="match status" value="1"/>
</dbReference>
<accession>A0ABX5XID4</accession>
<keyword evidence="3" id="KW-0285">Flavoprotein</keyword>
<reference evidence="8 9" key="1">
    <citation type="submission" date="2019-02" db="EMBL/GenBank/DDBJ databases">
        <title>Deep-cultivation of Planctomycetes and their phenomic and genomic characterization uncovers novel biology.</title>
        <authorList>
            <person name="Wiegand S."/>
            <person name="Jogler M."/>
            <person name="Boedeker C."/>
            <person name="Pinto D."/>
            <person name="Vollmers J."/>
            <person name="Rivas-Marin E."/>
            <person name="Kohn T."/>
            <person name="Peeters S.H."/>
            <person name="Heuer A."/>
            <person name="Rast P."/>
            <person name="Oberbeckmann S."/>
            <person name="Bunk B."/>
            <person name="Jeske O."/>
            <person name="Meyerdierks A."/>
            <person name="Storesund J.E."/>
            <person name="Kallscheuer N."/>
            <person name="Luecker S."/>
            <person name="Lage O.M."/>
            <person name="Pohl T."/>
            <person name="Merkel B.J."/>
            <person name="Hornburger P."/>
            <person name="Mueller R.-W."/>
            <person name="Bruemmer F."/>
            <person name="Labrenz M."/>
            <person name="Spormann A.M."/>
            <person name="Op den Camp H."/>
            <person name="Overmann J."/>
            <person name="Amann R."/>
            <person name="Jetten M.S.M."/>
            <person name="Mascher T."/>
            <person name="Medema M.H."/>
            <person name="Devos D.P."/>
            <person name="Kaster A.-K."/>
            <person name="Ovreas L."/>
            <person name="Rohde M."/>
            <person name="Galperin M.Y."/>
            <person name="Jogler C."/>
        </authorList>
    </citation>
    <scope>NUCLEOTIDE SEQUENCE [LARGE SCALE GENOMIC DNA]</scope>
    <source>
        <strain evidence="8 9">TBK1r</strain>
    </source>
</reference>
<dbReference type="EC" id="1.1.3.43" evidence="8"/>
<keyword evidence="4" id="KW-0274">FAD</keyword>
<evidence type="ECO:0000256" key="3">
    <source>
        <dbReference type="ARBA" id="ARBA00022630"/>
    </source>
</evidence>
<evidence type="ECO:0000313" key="8">
    <source>
        <dbReference type="EMBL" id="QDV81753.1"/>
    </source>
</evidence>
<sequence>MNEFNYHSGSGREFVGERPAAENAGVRAASLVAAPMGLRRIRFVTDRFAPNHVVTIRGSADGWTADTFGTYRNGAWDFFFEIPSLPATMSFKFVLDGEHWMLGADLTVATNIDHQFDESNVDFEVGPNRFLHGYDNFWLERTKAAQESVPRNTQDQLYDVIVIGSGVGGGSLADALSDNGVKTLVLEAGGLRLPTHMTNLPGDWTRVATHHAVGHFHNEPGSDFLPGVHLNLGGRSVYWSGLIPRMHDWELQFWPEPISDYLTSSDGYESAERLLRKRSKLGPFQDQVVAKLGSDLDSWTVEDVPRSRHQPFVDDTGAVGNILESSTGVYSTADVLLSSLSFPGRAGRQNLTINSGHLVTHLETDGDQVSRVVCQDLLGNQTRSYRGKYVVLAAGSLESAKIVLNSGLNDPNNKVGVGLTDHPAFFSAQYTIPGNNPFSGSDKHAKVFLYRDDATFDNHPFNVEVLINPAFWHLRQSDTDLLPEPRPSVIELKFVFASHLDDENFVQSRGIGHKLRVKVKRNETGRPHFDSARLTRNAILDSLDVPFTASEGMGYGNEGTVHHAGGTLRASGDATGVVDTDLKFEQYDNLYCADPSAWPFIPAANPVLTLVALTQRLAGHLQGRVGS</sequence>
<evidence type="ECO:0000256" key="5">
    <source>
        <dbReference type="ARBA" id="ARBA00023002"/>
    </source>
</evidence>
<evidence type="ECO:0000259" key="6">
    <source>
        <dbReference type="Pfam" id="PF00732"/>
    </source>
</evidence>
<dbReference type="InterPro" id="IPR051473">
    <property type="entry name" value="P2Ox-like"/>
</dbReference>
<dbReference type="Pfam" id="PF05199">
    <property type="entry name" value="GMC_oxred_C"/>
    <property type="match status" value="1"/>
</dbReference>
<dbReference type="InterPro" id="IPR036188">
    <property type="entry name" value="FAD/NAD-bd_sf"/>
</dbReference>
<dbReference type="InterPro" id="IPR000172">
    <property type="entry name" value="GMC_OxRdtase_N"/>
</dbReference>
<comment type="cofactor">
    <cofactor evidence="1">
        <name>FAD</name>
        <dbReference type="ChEBI" id="CHEBI:57692"/>
    </cofactor>
</comment>
<evidence type="ECO:0000259" key="7">
    <source>
        <dbReference type="Pfam" id="PF05199"/>
    </source>
</evidence>
<feature type="domain" description="Glucose-methanol-choline oxidoreductase C-terminal" evidence="7">
    <location>
        <begin position="559"/>
        <end position="613"/>
    </location>
</feature>
<dbReference type="Proteomes" id="UP000318081">
    <property type="component" value="Chromosome"/>
</dbReference>
<dbReference type="GO" id="GO:0016491">
    <property type="term" value="F:oxidoreductase activity"/>
    <property type="evidence" value="ECO:0007669"/>
    <property type="project" value="UniProtKB-KW"/>
</dbReference>
<dbReference type="EMBL" id="CP036432">
    <property type="protein sequence ID" value="QDV81753.1"/>
    <property type="molecule type" value="Genomic_DNA"/>
</dbReference>
<keyword evidence="5 8" id="KW-0560">Oxidoreductase</keyword>
<comment type="similarity">
    <text evidence="2">Belongs to the GMC oxidoreductase family.</text>
</comment>
<dbReference type="PANTHER" id="PTHR42784">
    <property type="entry name" value="PYRANOSE 2-OXIDASE"/>
    <property type="match status" value="1"/>
</dbReference>